<dbReference type="Proteomes" id="UP001220610">
    <property type="component" value="Chromosome"/>
</dbReference>
<sequence>MKHGTVTGSVYPADGAHFIRAVNGTDTTLFRPGNGSFNITMKPGSWKFLVNAKAPLKSAVVNVNVMEGQTAGLGIINLHP</sequence>
<dbReference type="EMBL" id="CP119311">
    <property type="protein sequence ID" value="WEK34687.1"/>
    <property type="molecule type" value="Genomic_DNA"/>
</dbReference>
<proteinExistence type="predicted"/>
<name>A0AAJ6BFW4_9BACT</name>
<organism evidence="1 2">
    <name type="scientific">Candidatus Pseudobacter hemicellulosilyticus</name>
    <dbReference type="NCBI Taxonomy" id="3121375"/>
    <lineage>
        <taxon>Bacteria</taxon>
        <taxon>Pseudomonadati</taxon>
        <taxon>Bacteroidota</taxon>
        <taxon>Chitinophagia</taxon>
        <taxon>Chitinophagales</taxon>
        <taxon>Chitinophagaceae</taxon>
        <taxon>Pseudobacter</taxon>
    </lineage>
</organism>
<dbReference type="SUPFAM" id="SSF49452">
    <property type="entry name" value="Starch-binding domain-like"/>
    <property type="match status" value="1"/>
</dbReference>
<evidence type="ECO:0000313" key="2">
    <source>
        <dbReference type="Proteomes" id="UP001220610"/>
    </source>
</evidence>
<dbReference type="AlphaFoldDB" id="A0AAJ6BFW4"/>
<dbReference type="GO" id="GO:0030246">
    <property type="term" value="F:carbohydrate binding"/>
    <property type="evidence" value="ECO:0007669"/>
    <property type="project" value="InterPro"/>
</dbReference>
<gene>
    <name evidence="1" type="ORF">P0Y53_19550</name>
</gene>
<reference evidence="1" key="1">
    <citation type="submission" date="2023-03" db="EMBL/GenBank/DDBJ databases">
        <title>Andean soil-derived lignocellulolytic bacterial consortium as a source of novel taxa and putative plastic-active enzymes.</title>
        <authorList>
            <person name="Diaz-Garcia L."/>
            <person name="Chuvochina M."/>
            <person name="Feuerriegel G."/>
            <person name="Bunk B."/>
            <person name="Sproer C."/>
            <person name="Streit W.R."/>
            <person name="Rodriguez L.M."/>
            <person name="Overmann J."/>
            <person name="Jimenez D.J."/>
        </authorList>
    </citation>
    <scope>NUCLEOTIDE SEQUENCE</scope>
    <source>
        <strain evidence="1">MAG 7</strain>
    </source>
</reference>
<dbReference type="InterPro" id="IPR013784">
    <property type="entry name" value="Carb-bd-like_fold"/>
</dbReference>
<evidence type="ECO:0000313" key="1">
    <source>
        <dbReference type="EMBL" id="WEK34687.1"/>
    </source>
</evidence>
<protein>
    <submittedName>
        <fullName evidence="1">Uncharacterized protein</fullName>
    </submittedName>
</protein>
<accession>A0AAJ6BFW4</accession>